<evidence type="ECO:0000313" key="6">
    <source>
        <dbReference type="EMBL" id="MCW5322637.1"/>
    </source>
</evidence>
<dbReference type="PRINTS" id="PR00039">
    <property type="entry name" value="HTHLYSR"/>
</dbReference>
<name>A0ABT3KWB5_9BURK</name>
<keyword evidence="4" id="KW-0804">Transcription</keyword>
<dbReference type="PANTHER" id="PTHR30126">
    <property type="entry name" value="HTH-TYPE TRANSCRIPTIONAL REGULATOR"/>
    <property type="match status" value="1"/>
</dbReference>
<dbReference type="Pfam" id="PF00126">
    <property type="entry name" value="HTH_1"/>
    <property type="match status" value="1"/>
</dbReference>
<dbReference type="EMBL" id="QZCW01000003">
    <property type="protein sequence ID" value="MCW5322637.1"/>
    <property type="molecule type" value="Genomic_DNA"/>
</dbReference>
<dbReference type="InterPro" id="IPR036390">
    <property type="entry name" value="WH_DNA-bd_sf"/>
</dbReference>
<comment type="caution">
    <text evidence="6">The sequence shown here is derived from an EMBL/GenBank/DDBJ whole genome shotgun (WGS) entry which is preliminary data.</text>
</comment>
<dbReference type="SUPFAM" id="SSF46785">
    <property type="entry name" value="Winged helix' DNA-binding domain"/>
    <property type="match status" value="1"/>
</dbReference>
<keyword evidence="3" id="KW-0238">DNA-binding</keyword>
<dbReference type="RefSeq" id="WP_010104153.1">
    <property type="nucleotide sequence ID" value="NZ_QZCW01000003.1"/>
</dbReference>
<dbReference type="SUPFAM" id="SSF53850">
    <property type="entry name" value="Periplasmic binding protein-like II"/>
    <property type="match status" value="1"/>
</dbReference>
<dbReference type="InterPro" id="IPR036388">
    <property type="entry name" value="WH-like_DNA-bd_sf"/>
</dbReference>
<protein>
    <submittedName>
        <fullName evidence="6">LysR family transcriptional regulator</fullName>
    </submittedName>
</protein>
<evidence type="ECO:0000256" key="4">
    <source>
        <dbReference type="ARBA" id="ARBA00023163"/>
    </source>
</evidence>
<comment type="similarity">
    <text evidence="1">Belongs to the LysR transcriptional regulatory family.</text>
</comment>
<reference evidence="7" key="1">
    <citation type="submission" date="2023-07" db="EMBL/GenBank/DDBJ databases">
        <title>Verminephrobacter genomes.</title>
        <authorList>
            <person name="Lund M.B."/>
        </authorList>
    </citation>
    <scope>NUCLEOTIDE SEQUENCE [LARGE SCALE GENOMIC DNA]</scope>
    <source>
        <strain evidence="7">AtM5-05</strain>
    </source>
</reference>
<dbReference type="Pfam" id="PF03466">
    <property type="entry name" value="LysR_substrate"/>
    <property type="match status" value="1"/>
</dbReference>
<dbReference type="Proteomes" id="UP001208935">
    <property type="component" value="Unassembled WGS sequence"/>
</dbReference>
<accession>A0ABT3KWB5</accession>
<evidence type="ECO:0000259" key="5">
    <source>
        <dbReference type="PROSITE" id="PS50931"/>
    </source>
</evidence>
<dbReference type="InterPro" id="IPR000847">
    <property type="entry name" value="LysR_HTH_N"/>
</dbReference>
<dbReference type="CDD" id="cd08442">
    <property type="entry name" value="PBP2_YofA_SoxR_like"/>
    <property type="match status" value="1"/>
</dbReference>
<keyword evidence="2" id="KW-0805">Transcription regulation</keyword>
<evidence type="ECO:0000256" key="3">
    <source>
        <dbReference type="ARBA" id="ARBA00023125"/>
    </source>
</evidence>
<evidence type="ECO:0000313" key="7">
    <source>
        <dbReference type="Proteomes" id="UP001208935"/>
    </source>
</evidence>
<feature type="domain" description="HTH lysR-type" evidence="5">
    <location>
        <begin position="2"/>
        <end position="59"/>
    </location>
</feature>
<organism evidence="6 7">
    <name type="scientific">Verminephrobacter aporrectodeae subsp. tuberculatae</name>
    <dbReference type="NCBI Taxonomy" id="1110392"/>
    <lineage>
        <taxon>Bacteria</taxon>
        <taxon>Pseudomonadati</taxon>
        <taxon>Pseudomonadota</taxon>
        <taxon>Betaproteobacteria</taxon>
        <taxon>Burkholderiales</taxon>
        <taxon>Comamonadaceae</taxon>
        <taxon>Verminephrobacter</taxon>
    </lineage>
</organism>
<dbReference type="PANTHER" id="PTHR30126:SF40">
    <property type="entry name" value="HTH-TYPE TRANSCRIPTIONAL REGULATOR GLTR"/>
    <property type="match status" value="1"/>
</dbReference>
<dbReference type="InterPro" id="IPR005119">
    <property type="entry name" value="LysR_subst-bd"/>
</dbReference>
<evidence type="ECO:0000256" key="2">
    <source>
        <dbReference type="ARBA" id="ARBA00023015"/>
    </source>
</evidence>
<proteinExistence type="inferred from homology"/>
<dbReference type="Gene3D" id="1.10.10.10">
    <property type="entry name" value="Winged helix-like DNA-binding domain superfamily/Winged helix DNA-binding domain"/>
    <property type="match status" value="1"/>
</dbReference>
<dbReference type="PROSITE" id="PS50931">
    <property type="entry name" value="HTH_LYSR"/>
    <property type="match status" value="1"/>
</dbReference>
<keyword evidence="7" id="KW-1185">Reference proteome</keyword>
<evidence type="ECO:0000256" key="1">
    <source>
        <dbReference type="ARBA" id="ARBA00009437"/>
    </source>
</evidence>
<sequence length="291" mass="32609">MFELSDLRTFLAVVQAGGINRAAQTLHRAQSSVTVRVRQLEEKLGVPLFLREGRSLQLLPAGKVLMDYAQRLLDLAEQASQATRDDQPKGVLRLGTMESTAAVRLPQPLGLFHEMYPEVALELYSGDPRELVQRVLHARLDAALVTDPVSDKRLDSMPIYEEELVLIAEARHPRIRSPKDVPVKTILAFHPGCPHRQRLEDWLRRARTKPQRVVEVGSYHLILGCVAVGMGIALVPRSVLGTYVERERLSVHALPPPYSRALTRLIWRKNAPGPSILALSRVLLKCRTMSP</sequence>
<dbReference type="Gene3D" id="3.40.190.290">
    <property type="match status" value="1"/>
</dbReference>
<gene>
    <name evidence="6" type="ORF">D5039_16220</name>
</gene>